<evidence type="ECO:0000256" key="1">
    <source>
        <dbReference type="SAM" id="Phobius"/>
    </source>
</evidence>
<keyword evidence="1" id="KW-0812">Transmembrane</keyword>
<dbReference type="OrthoDB" id="5377981at2"/>
<dbReference type="RefSeq" id="WP_092644843.1">
    <property type="nucleotide sequence ID" value="NZ_FNPX01000005.1"/>
</dbReference>
<dbReference type="PANTHER" id="PTHR46825">
    <property type="entry name" value="D-ALANYL-D-ALANINE-CARBOXYPEPTIDASE/ENDOPEPTIDASE AMPH"/>
    <property type="match status" value="1"/>
</dbReference>
<sequence>MKNRAHCNNPARRCLAGIAVALGFLLSLNHATAQGGVPALTDRLSKVIPDKMIATGVPGMVVVLLADGVPVWTRAFGFADLETGRAMPPDALFRVESISKPVTAWGAMRLATTGRLDLDAPISDCLTDWHPPMGLPAITTRQLLSNTAGVGLGDYGARYAPNEVRPDLAAYLTEDFLMIGRPGTRFAYSDTGFNLVELEIEVCTASDFADLMRKEVLLPLGMDGASYAWTGLQMPVGHDLRGQPVPPYVYPGRASGGLHATAADIARFAAAGMGGAKQTVLPPHAVAEMHHSLIEVGGLFGLAADGYGLGHFTEMLSDGRAAVWHGGQGYGWMSHLHMVPETGDGIVILANSQRAWPLFAAILRDWSESLGVAPVGMARVLWAGTAARVAIGILAAVTALILWAALGGRPLGSAVRIGLGIMAVPLLLWPLRAATAEYLFLFSILPALWPWLAASSGLAGLGLGALALTPVRVRQGI</sequence>
<feature type="chain" id="PRO_5011713801" evidence="2">
    <location>
        <begin position="34"/>
        <end position="477"/>
    </location>
</feature>
<dbReference type="STRING" id="1244108.SAMN05444004_105254"/>
<feature type="transmembrane region" description="Helical" evidence="1">
    <location>
        <begin position="451"/>
        <end position="471"/>
    </location>
</feature>
<feature type="signal peptide" evidence="2">
    <location>
        <begin position="1"/>
        <end position="33"/>
    </location>
</feature>
<dbReference type="Proteomes" id="UP000198914">
    <property type="component" value="Unassembled WGS sequence"/>
</dbReference>
<evidence type="ECO:0000313" key="5">
    <source>
        <dbReference type="Proteomes" id="UP000198914"/>
    </source>
</evidence>
<dbReference type="InterPro" id="IPR050491">
    <property type="entry name" value="AmpC-like"/>
</dbReference>
<keyword evidence="1" id="KW-1133">Transmembrane helix</keyword>
<dbReference type="Pfam" id="PF00144">
    <property type="entry name" value="Beta-lactamase"/>
    <property type="match status" value="1"/>
</dbReference>
<reference evidence="5" key="1">
    <citation type="submission" date="2016-10" db="EMBL/GenBank/DDBJ databases">
        <authorList>
            <person name="Varghese N."/>
            <person name="Submissions S."/>
        </authorList>
    </citation>
    <scope>NUCLEOTIDE SEQUENCE [LARGE SCALE GENOMIC DNA]</scope>
    <source>
        <strain evidence="5">DSM 100420</strain>
    </source>
</reference>
<dbReference type="InterPro" id="IPR012338">
    <property type="entry name" value="Beta-lactam/transpept-like"/>
</dbReference>
<accession>A0A1H3PZV3</accession>
<dbReference type="Gene3D" id="3.40.710.10">
    <property type="entry name" value="DD-peptidase/beta-lactamase superfamily"/>
    <property type="match status" value="1"/>
</dbReference>
<dbReference type="PANTHER" id="PTHR46825:SF12">
    <property type="entry name" value="PENICILLIN-BINDING PROTEIN 4"/>
    <property type="match status" value="1"/>
</dbReference>
<evidence type="ECO:0000259" key="3">
    <source>
        <dbReference type="Pfam" id="PF00144"/>
    </source>
</evidence>
<organism evidence="4 5">
    <name type="scientific">Jannaschia faecimaris</name>
    <dbReference type="NCBI Taxonomy" id="1244108"/>
    <lineage>
        <taxon>Bacteria</taxon>
        <taxon>Pseudomonadati</taxon>
        <taxon>Pseudomonadota</taxon>
        <taxon>Alphaproteobacteria</taxon>
        <taxon>Rhodobacterales</taxon>
        <taxon>Roseobacteraceae</taxon>
        <taxon>Jannaschia</taxon>
    </lineage>
</organism>
<proteinExistence type="predicted"/>
<keyword evidence="2" id="KW-0732">Signal</keyword>
<name>A0A1H3PZV3_9RHOB</name>
<feature type="transmembrane region" description="Helical" evidence="1">
    <location>
        <begin position="413"/>
        <end position="431"/>
    </location>
</feature>
<dbReference type="InterPro" id="IPR001466">
    <property type="entry name" value="Beta-lactam-related"/>
</dbReference>
<dbReference type="SUPFAM" id="SSF56601">
    <property type="entry name" value="beta-lactamase/transpeptidase-like"/>
    <property type="match status" value="1"/>
</dbReference>
<protein>
    <submittedName>
        <fullName evidence="4">CubicO group peptidase, beta-lactamase class C family</fullName>
    </submittedName>
</protein>
<feature type="transmembrane region" description="Helical" evidence="1">
    <location>
        <begin position="380"/>
        <end position="406"/>
    </location>
</feature>
<keyword evidence="1" id="KW-0472">Membrane</keyword>
<dbReference type="EMBL" id="FNPX01000005">
    <property type="protein sequence ID" value="SDZ06792.1"/>
    <property type="molecule type" value="Genomic_DNA"/>
</dbReference>
<evidence type="ECO:0000256" key="2">
    <source>
        <dbReference type="SAM" id="SignalP"/>
    </source>
</evidence>
<feature type="domain" description="Beta-lactamase-related" evidence="3">
    <location>
        <begin position="46"/>
        <end position="354"/>
    </location>
</feature>
<keyword evidence="5" id="KW-1185">Reference proteome</keyword>
<gene>
    <name evidence="4" type="ORF">SAMN05444004_105254</name>
</gene>
<evidence type="ECO:0000313" key="4">
    <source>
        <dbReference type="EMBL" id="SDZ06792.1"/>
    </source>
</evidence>
<dbReference type="AlphaFoldDB" id="A0A1H3PZV3"/>